<evidence type="ECO:0000256" key="1">
    <source>
        <dbReference type="ARBA" id="ARBA00008455"/>
    </source>
</evidence>
<dbReference type="Gene3D" id="3.90.70.10">
    <property type="entry name" value="Cysteine proteinases"/>
    <property type="match status" value="1"/>
</dbReference>
<dbReference type="SMART" id="SM00848">
    <property type="entry name" value="Inhibitor_I29"/>
    <property type="match status" value="1"/>
</dbReference>
<dbReference type="SUPFAM" id="SSF54001">
    <property type="entry name" value="Cysteine proteinases"/>
    <property type="match status" value="1"/>
</dbReference>
<keyword evidence="2" id="KW-1133">Transmembrane helix</keyword>
<dbReference type="AlphaFoldDB" id="A0AAV8Y0T0"/>
<organism evidence="5 6">
    <name type="scientific">Aromia moschata</name>
    <dbReference type="NCBI Taxonomy" id="1265417"/>
    <lineage>
        <taxon>Eukaryota</taxon>
        <taxon>Metazoa</taxon>
        <taxon>Ecdysozoa</taxon>
        <taxon>Arthropoda</taxon>
        <taxon>Hexapoda</taxon>
        <taxon>Insecta</taxon>
        <taxon>Pterygota</taxon>
        <taxon>Neoptera</taxon>
        <taxon>Endopterygota</taxon>
        <taxon>Coleoptera</taxon>
        <taxon>Polyphaga</taxon>
        <taxon>Cucujiformia</taxon>
        <taxon>Chrysomeloidea</taxon>
        <taxon>Cerambycidae</taxon>
        <taxon>Cerambycinae</taxon>
        <taxon>Callichromatini</taxon>
        <taxon>Aromia</taxon>
    </lineage>
</organism>
<dbReference type="SMART" id="SM00645">
    <property type="entry name" value="Pept_C1"/>
    <property type="match status" value="1"/>
</dbReference>
<evidence type="ECO:0000259" key="4">
    <source>
        <dbReference type="SMART" id="SM00848"/>
    </source>
</evidence>
<evidence type="ECO:0000313" key="6">
    <source>
        <dbReference type="Proteomes" id="UP001162162"/>
    </source>
</evidence>
<dbReference type="Pfam" id="PF08246">
    <property type="entry name" value="Inhibitor_I29"/>
    <property type="match status" value="1"/>
</dbReference>
<comment type="similarity">
    <text evidence="1">Belongs to the peptidase C1 family.</text>
</comment>
<sequence length="358" mass="40196">MPNIPVADTVKNYRFAELVVFVLLVLFVIPIKIGKDYYGDEGCFQKYLQTFNRSYDNETVYQQKLQIFKNSLVTVNLLNTNQTNNKTAKYGITKYSDMHPKEFLQSTLLPNLSTRLKNILPQYFTLDIEEDIDKIKRAAKEFNIPVRLDWREKNAVTQVINQESCSACWAFSSIGMLESLNAIKSGKSTELSVQQVIDCAAYSDGCNGGEICSLLSWLKDSRVKIVKAEEYPLTLRNGKCKNIPSEGVQIKDYECLNFVGSEEVILALIAKNGPVSVAVNALSWQYYVGGVIQFHCDSNPTKLNHAVEIVGYDLTGDVPYYIAKNSWGEDFGEKGYLYLAIGKNICGLAYEVAVVTLV</sequence>
<feature type="domain" description="Peptidase C1A papain C-terminal" evidence="3">
    <location>
        <begin position="144"/>
        <end position="356"/>
    </location>
</feature>
<feature type="domain" description="Cathepsin propeptide inhibitor" evidence="4">
    <location>
        <begin position="44"/>
        <end position="103"/>
    </location>
</feature>
<dbReference type="PANTHER" id="PTHR12411">
    <property type="entry name" value="CYSTEINE PROTEASE FAMILY C1-RELATED"/>
    <property type="match status" value="1"/>
</dbReference>
<dbReference type="GO" id="GO:0006508">
    <property type="term" value="P:proteolysis"/>
    <property type="evidence" value="ECO:0007669"/>
    <property type="project" value="InterPro"/>
</dbReference>
<dbReference type="InterPro" id="IPR000668">
    <property type="entry name" value="Peptidase_C1A_C"/>
</dbReference>
<reference evidence="5" key="1">
    <citation type="journal article" date="2023" name="Insect Mol. Biol.">
        <title>Genome sequencing provides insights into the evolution of gene families encoding plant cell wall-degrading enzymes in longhorned beetles.</title>
        <authorList>
            <person name="Shin N.R."/>
            <person name="Okamura Y."/>
            <person name="Kirsch R."/>
            <person name="Pauchet Y."/>
        </authorList>
    </citation>
    <scope>NUCLEOTIDE SEQUENCE</scope>
    <source>
        <strain evidence="5">AMC_N1</strain>
    </source>
</reference>
<dbReference type="Proteomes" id="UP001162162">
    <property type="component" value="Unassembled WGS sequence"/>
</dbReference>
<keyword evidence="6" id="KW-1185">Reference proteome</keyword>
<dbReference type="EMBL" id="JAPWTK010000239">
    <property type="protein sequence ID" value="KAJ8944783.1"/>
    <property type="molecule type" value="Genomic_DNA"/>
</dbReference>
<protein>
    <recommendedName>
        <fullName evidence="7">Cathepsin O</fullName>
    </recommendedName>
</protein>
<feature type="transmembrane region" description="Helical" evidence="2">
    <location>
        <begin position="12"/>
        <end position="31"/>
    </location>
</feature>
<dbReference type="CDD" id="cd02248">
    <property type="entry name" value="Peptidase_C1A"/>
    <property type="match status" value="1"/>
</dbReference>
<keyword evidence="2" id="KW-0472">Membrane</keyword>
<name>A0AAV8Y0T0_9CUCU</name>
<dbReference type="PROSITE" id="PS00639">
    <property type="entry name" value="THIOL_PROTEASE_HIS"/>
    <property type="match status" value="1"/>
</dbReference>
<comment type="caution">
    <text evidence="5">The sequence shown here is derived from an EMBL/GenBank/DDBJ whole genome shotgun (WGS) entry which is preliminary data.</text>
</comment>
<evidence type="ECO:0000259" key="3">
    <source>
        <dbReference type="SMART" id="SM00645"/>
    </source>
</evidence>
<dbReference type="InterPro" id="IPR039417">
    <property type="entry name" value="Peptidase_C1A_papain-like"/>
</dbReference>
<dbReference type="GO" id="GO:0008234">
    <property type="term" value="F:cysteine-type peptidase activity"/>
    <property type="evidence" value="ECO:0007669"/>
    <property type="project" value="InterPro"/>
</dbReference>
<dbReference type="Pfam" id="PF00112">
    <property type="entry name" value="Peptidase_C1"/>
    <property type="match status" value="1"/>
</dbReference>
<keyword evidence="2" id="KW-0812">Transmembrane</keyword>
<accession>A0AAV8Y0T0</accession>
<dbReference type="InterPro" id="IPR013128">
    <property type="entry name" value="Peptidase_C1A"/>
</dbReference>
<dbReference type="InterPro" id="IPR013201">
    <property type="entry name" value="Prot_inhib_I29"/>
</dbReference>
<evidence type="ECO:0008006" key="7">
    <source>
        <dbReference type="Google" id="ProtNLM"/>
    </source>
</evidence>
<dbReference type="PRINTS" id="PR00705">
    <property type="entry name" value="PAPAIN"/>
</dbReference>
<evidence type="ECO:0000256" key="2">
    <source>
        <dbReference type="SAM" id="Phobius"/>
    </source>
</evidence>
<dbReference type="InterPro" id="IPR025660">
    <property type="entry name" value="Pept_his_AS"/>
</dbReference>
<proteinExistence type="inferred from homology"/>
<gene>
    <name evidence="5" type="ORF">NQ318_003651</name>
</gene>
<evidence type="ECO:0000313" key="5">
    <source>
        <dbReference type="EMBL" id="KAJ8944783.1"/>
    </source>
</evidence>
<dbReference type="InterPro" id="IPR038765">
    <property type="entry name" value="Papain-like_cys_pep_sf"/>
</dbReference>